<dbReference type="InterPro" id="IPR035490">
    <property type="entry name" value="GlmS/FrlB_SIS"/>
</dbReference>
<accession>A0A6C0ILA6</accession>
<keyword evidence="4" id="KW-0808">Transferase</keyword>
<dbReference type="SUPFAM" id="SSF53697">
    <property type="entry name" value="SIS domain"/>
    <property type="match status" value="1"/>
</dbReference>
<dbReference type="GO" id="GO:0097367">
    <property type="term" value="F:carbohydrate derivative binding"/>
    <property type="evidence" value="ECO:0007669"/>
    <property type="project" value="InterPro"/>
</dbReference>
<evidence type="ECO:0000256" key="5">
    <source>
        <dbReference type="ARBA" id="ARBA00022737"/>
    </source>
</evidence>
<dbReference type="Gene3D" id="3.40.50.10490">
    <property type="entry name" value="Glucose-6-phosphate isomerase like protein, domain 1"/>
    <property type="match status" value="2"/>
</dbReference>
<feature type="domain" description="Glutamine amidotransferase type-2" evidence="7">
    <location>
        <begin position="2"/>
        <end position="253"/>
    </location>
</feature>
<evidence type="ECO:0000256" key="3">
    <source>
        <dbReference type="ARBA" id="ARBA00022576"/>
    </source>
</evidence>
<protein>
    <recommendedName>
        <fullName evidence="2">glutamine--fructose-6-phosphate transaminase (isomerizing)</fullName>
        <ecNumber evidence="2">2.6.1.16</ecNumber>
    </recommendedName>
</protein>
<dbReference type="NCBIfam" id="NF001484">
    <property type="entry name" value="PRK00331.1"/>
    <property type="match status" value="1"/>
</dbReference>
<dbReference type="Pfam" id="PF01380">
    <property type="entry name" value="SIS"/>
    <property type="match status" value="2"/>
</dbReference>
<dbReference type="GO" id="GO:0004360">
    <property type="term" value="F:glutamine-fructose-6-phosphate transaminase (isomerizing) activity"/>
    <property type="evidence" value="ECO:0007669"/>
    <property type="project" value="UniProtKB-EC"/>
</dbReference>
<evidence type="ECO:0000256" key="2">
    <source>
        <dbReference type="ARBA" id="ARBA00012916"/>
    </source>
</evidence>
<dbReference type="InterPro" id="IPR017932">
    <property type="entry name" value="GATase_2_dom"/>
</dbReference>
<feature type="domain" description="SIS" evidence="8">
    <location>
        <begin position="304"/>
        <end position="444"/>
    </location>
</feature>
<organism evidence="9">
    <name type="scientific">viral metagenome</name>
    <dbReference type="NCBI Taxonomy" id="1070528"/>
    <lineage>
        <taxon>unclassified sequences</taxon>
        <taxon>metagenomes</taxon>
        <taxon>organismal metagenomes</taxon>
    </lineage>
</organism>
<dbReference type="GO" id="GO:0006047">
    <property type="term" value="P:UDP-N-acetylglucosamine metabolic process"/>
    <property type="evidence" value="ECO:0007669"/>
    <property type="project" value="TreeGrafter"/>
</dbReference>
<dbReference type="InterPro" id="IPR035466">
    <property type="entry name" value="GlmS/AgaS_SIS"/>
</dbReference>
<dbReference type="EMBL" id="MN740207">
    <property type="protein sequence ID" value="QHT93420.1"/>
    <property type="molecule type" value="Genomic_DNA"/>
</dbReference>
<sequence length="639" mass="70803">MCGIIAALCNSSEKCSTILFSGLKYMQNRGYDSAGICSVSLLDNVPTTITTKFASTDDTTALQFIEPELSKHSNSFIGFGHTRWATHGAKTDINSHPHTSTHGMFTIVHNGILENYRELKSFLIEKDMKFQSETDTEVIANLLEYVYLEGNRRDIQGVEECINKVQERMSGSWGLVIFCKDTPNNLFCVRHGSPLLVGKTDNEIIVASEQAGFGNRVNTYFILNTRDICTLSLSNDHSKLEVSTGSTYTMKKTNRQLIRDSPDPYPHWTIREINEQSECVKNAISMGGRVLSNSTVHLGGLHDHRETIKATDNLILLGCGTSYHSGMIAMNHFKSICDLNCVLLFDGAEFTSKDIPRKGNTTAIFISQSGETKDLQRCIAIAKEHNVFTLGVVNVVDSLIAREVNCGVYLNAGTEVAVASTKAFTSQTLILTMIAVWIAQQKDIYKIKREEYIQDIRNLSNDIETVLKIGDFSIDTDVINMFTNKSSCFLLGKGMGEGTSREGALKIKEIAYIHTEGYSSSALKHGPFALLEKDFPVILFVPNDEHFAKNYNALQEVASRGASILCIHNSVDGLNDEFGQQDDVSLFESVKHSMCVPFNKTFQSLINIIPIQMLAYKLSVSKGINPDTPKNLAKVVTVE</sequence>
<dbReference type="NCBIfam" id="TIGR01135">
    <property type="entry name" value="glmS"/>
    <property type="match status" value="1"/>
</dbReference>
<dbReference type="InterPro" id="IPR001347">
    <property type="entry name" value="SIS_dom"/>
</dbReference>
<evidence type="ECO:0000256" key="4">
    <source>
        <dbReference type="ARBA" id="ARBA00022679"/>
    </source>
</evidence>
<evidence type="ECO:0000256" key="1">
    <source>
        <dbReference type="ARBA" id="ARBA00001031"/>
    </source>
</evidence>
<dbReference type="SUPFAM" id="SSF56235">
    <property type="entry name" value="N-terminal nucleophile aminohydrolases (Ntn hydrolases)"/>
    <property type="match status" value="1"/>
</dbReference>
<evidence type="ECO:0000256" key="6">
    <source>
        <dbReference type="ARBA" id="ARBA00022962"/>
    </source>
</evidence>
<dbReference type="Gene3D" id="3.60.20.10">
    <property type="entry name" value="Glutamine Phosphoribosylpyrophosphate, subunit 1, domain 1"/>
    <property type="match status" value="1"/>
</dbReference>
<dbReference type="PANTHER" id="PTHR10937">
    <property type="entry name" value="GLUCOSAMINE--FRUCTOSE-6-PHOSPHATE AMINOTRANSFERASE, ISOMERIZING"/>
    <property type="match status" value="1"/>
</dbReference>
<dbReference type="EC" id="2.6.1.16" evidence="2"/>
<dbReference type="Pfam" id="PF13522">
    <property type="entry name" value="GATase_6"/>
    <property type="match status" value="1"/>
</dbReference>
<dbReference type="GO" id="GO:0006487">
    <property type="term" value="P:protein N-linked glycosylation"/>
    <property type="evidence" value="ECO:0007669"/>
    <property type="project" value="TreeGrafter"/>
</dbReference>
<name>A0A6C0ILA6_9ZZZZ</name>
<dbReference type="GO" id="GO:0006002">
    <property type="term" value="P:fructose 6-phosphate metabolic process"/>
    <property type="evidence" value="ECO:0007669"/>
    <property type="project" value="TreeGrafter"/>
</dbReference>
<dbReference type="InterPro" id="IPR005855">
    <property type="entry name" value="GFAT"/>
</dbReference>
<dbReference type="InterPro" id="IPR046348">
    <property type="entry name" value="SIS_dom_sf"/>
</dbReference>
<keyword evidence="5" id="KW-0677">Repeat</keyword>
<dbReference type="PROSITE" id="PS51278">
    <property type="entry name" value="GATASE_TYPE_2"/>
    <property type="match status" value="1"/>
</dbReference>
<dbReference type="CDD" id="cd05008">
    <property type="entry name" value="SIS_GlmS_GlmD_1"/>
    <property type="match status" value="1"/>
</dbReference>
<comment type="catalytic activity">
    <reaction evidence="1">
        <text>D-fructose 6-phosphate + L-glutamine = D-glucosamine 6-phosphate + L-glutamate</text>
        <dbReference type="Rhea" id="RHEA:13237"/>
        <dbReference type="ChEBI" id="CHEBI:29985"/>
        <dbReference type="ChEBI" id="CHEBI:58359"/>
        <dbReference type="ChEBI" id="CHEBI:58725"/>
        <dbReference type="ChEBI" id="CHEBI:61527"/>
        <dbReference type="EC" id="2.6.1.16"/>
    </reaction>
</comment>
<dbReference type="AlphaFoldDB" id="A0A6C0ILA6"/>
<keyword evidence="6" id="KW-0315">Glutamine amidotransferase</keyword>
<dbReference type="PROSITE" id="PS51464">
    <property type="entry name" value="SIS"/>
    <property type="match status" value="2"/>
</dbReference>
<keyword evidence="3" id="KW-0032">Aminotransferase</keyword>
<proteinExistence type="predicted"/>
<feature type="domain" description="SIS" evidence="8">
    <location>
        <begin position="478"/>
        <end position="629"/>
    </location>
</feature>
<dbReference type="FunFam" id="3.40.50.10490:FF:000001">
    <property type="entry name" value="Glutamine--fructose-6-phosphate aminotransferase [isomerizing]"/>
    <property type="match status" value="1"/>
</dbReference>
<dbReference type="InterPro" id="IPR029055">
    <property type="entry name" value="Ntn_hydrolases_N"/>
</dbReference>
<dbReference type="PANTHER" id="PTHR10937:SF0">
    <property type="entry name" value="GLUTAMINE--FRUCTOSE-6-PHOSPHATE TRANSAMINASE (ISOMERIZING)"/>
    <property type="match status" value="1"/>
</dbReference>
<evidence type="ECO:0000259" key="7">
    <source>
        <dbReference type="PROSITE" id="PS51278"/>
    </source>
</evidence>
<evidence type="ECO:0000259" key="8">
    <source>
        <dbReference type="PROSITE" id="PS51464"/>
    </source>
</evidence>
<dbReference type="CDD" id="cd05009">
    <property type="entry name" value="SIS_GlmS_GlmD_2"/>
    <property type="match status" value="1"/>
</dbReference>
<evidence type="ECO:0000313" key="9">
    <source>
        <dbReference type="EMBL" id="QHT93420.1"/>
    </source>
</evidence>
<reference evidence="9" key="1">
    <citation type="journal article" date="2020" name="Nature">
        <title>Giant virus diversity and host interactions through global metagenomics.</title>
        <authorList>
            <person name="Schulz F."/>
            <person name="Roux S."/>
            <person name="Paez-Espino D."/>
            <person name="Jungbluth S."/>
            <person name="Walsh D.A."/>
            <person name="Denef V.J."/>
            <person name="McMahon K.D."/>
            <person name="Konstantinidis K.T."/>
            <person name="Eloe-Fadrosh E.A."/>
            <person name="Kyrpides N.C."/>
            <person name="Woyke T."/>
        </authorList>
    </citation>
    <scope>NUCLEOTIDE SEQUENCE</scope>
    <source>
        <strain evidence="9">GVMAG-M-3300024252-29</strain>
    </source>
</reference>